<feature type="compositionally biased region" description="Basic and acidic residues" evidence="1">
    <location>
        <begin position="96"/>
        <end position="105"/>
    </location>
</feature>
<organism evidence="2">
    <name type="scientific">uncultured Acetobacteraceae bacterium</name>
    <dbReference type="NCBI Taxonomy" id="169975"/>
    <lineage>
        <taxon>Bacteria</taxon>
        <taxon>Pseudomonadati</taxon>
        <taxon>Pseudomonadota</taxon>
        <taxon>Alphaproteobacteria</taxon>
        <taxon>Acetobacterales</taxon>
        <taxon>Acetobacteraceae</taxon>
        <taxon>environmental samples</taxon>
    </lineage>
</organism>
<dbReference type="GO" id="GO:0004784">
    <property type="term" value="F:superoxide dismutase activity"/>
    <property type="evidence" value="ECO:0007669"/>
    <property type="project" value="UniProtKB-EC"/>
</dbReference>
<accession>A0A6J4H8H5</accession>
<sequence>EQEPQGQVARRHRGRGRQAGRRRAARAEPSRAALEPLPVLAGDVAQGRRREPAAAPGRQDRPGSRRLPTIQGGLQAGRRDAVRLRLGVACHRRRRQAEGDEDAQRRQPALHRRRPADPRRGRVGALLLPRLPQPAAELPRQLPGQAGGLGEGRLLPLVRRHEVRPERL</sequence>
<reference evidence="2" key="1">
    <citation type="submission" date="2020-02" db="EMBL/GenBank/DDBJ databases">
        <authorList>
            <person name="Meier V. D."/>
        </authorList>
    </citation>
    <scope>NUCLEOTIDE SEQUENCE</scope>
    <source>
        <strain evidence="2">AVDCRST_MAG04</strain>
    </source>
</reference>
<evidence type="ECO:0000256" key="1">
    <source>
        <dbReference type="SAM" id="MobiDB-lite"/>
    </source>
</evidence>
<feature type="non-terminal residue" evidence="2">
    <location>
        <position position="168"/>
    </location>
</feature>
<feature type="compositionally biased region" description="Basic residues" evidence="1">
    <location>
        <begin position="9"/>
        <end position="24"/>
    </location>
</feature>
<dbReference type="EC" id="1.15.1.1" evidence="2"/>
<feature type="compositionally biased region" description="Basic and acidic residues" evidence="1">
    <location>
        <begin position="159"/>
        <end position="168"/>
    </location>
</feature>
<proteinExistence type="predicted"/>
<feature type="region of interest" description="Disordered" evidence="1">
    <location>
        <begin position="1"/>
        <end position="78"/>
    </location>
</feature>
<feature type="compositionally biased region" description="Low complexity" evidence="1">
    <location>
        <begin position="123"/>
        <end position="139"/>
    </location>
</feature>
<evidence type="ECO:0000313" key="2">
    <source>
        <dbReference type="EMBL" id="CAA9215973.1"/>
    </source>
</evidence>
<keyword evidence="2" id="KW-0560">Oxidoreductase</keyword>
<gene>
    <name evidence="2" type="ORF">AVDCRST_MAG04-340</name>
</gene>
<dbReference type="AlphaFoldDB" id="A0A6J4H8H5"/>
<feature type="non-terminal residue" evidence="2">
    <location>
        <position position="1"/>
    </location>
</feature>
<dbReference type="EMBL" id="CADCTL010000027">
    <property type="protein sequence ID" value="CAA9215973.1"/>
    <property type="molecule type" value="Genomic_DNA"/>
</dbReference>
<feature type="compositionally biased region" description="Basic and acidic residues" evidence="1">
    <location>
        <begin position="46"/>
        <end position="63"/>
    </location>
</feature>
<name>A0A6J4H8H5_9PROT</name>
<feature type="region of interest" description="Disordered" evidence="1">
    <location>
        <begin position="91"/>
        <end position="168"/>
    </location>
</feature>
<protein>
    <submittedName>
        <fullName evidence="2">Superoxide dismutase [Fe]</fullName>
        <ecNumber evidence="2">1.15.1.1</ecNumber>
    </submittedName>
</protein>